<dbReference type="Gene3D" id="3.30.530.20">
    <property type="match status" value="1"/>
</dbReference>
<evidence type="ECO:0000313" key="1">
    <source>
        <dbReference type="EMBL" id="AOE49559.1"/>
    </source>
</evidence>
<organism evidence="1 2">
    <name type="scientific">Kangiella sediminilitoris</name>
    <dbReference type="NCBI Taxonomy" id="1144748"/>
    <lineage>
        <taxon>Bacteria</taxon>
        <taxon>Pseudomonadati</taxon>
        <taxon>Pseudomonadota</taxon>
        <taxon>Gammaproteobacteria</taxon>
        <taxon>Kangiellales</taxon>
        <taxon>Kangiellaceae</taxon>
        <taxon>Kangiella</taxon>
    </lineage>
</organism>
<dbReference type="PATRIC" id="fig|1144748.3.peg.847"/>
<name>A0A1B3B9T2_9GAMM</name>
<dbReference type="InterPro" id="IPR023393">
    <property type="entry name" value="START-like_dom_sf"/>
</dbReference>
<dbReference type="STRING" id="1144748.KS2013_837"/>
<dbReference type="AlphaFoldDB" id="A0A1B3B9T2"/>
<dbReference type="SUPFAM" id="SSF55961">
    <property type="entry name" value="Bet v1-like"/>
    <property type="match status" value="1"/>
</dbReference>
<protein>
    <submittedName>
        <fullName evidence="1">Activator of Hsp90 ATPase 1 family protein</fullName>
    </submittedName>
</protein>
<proteinExistence type="predicted"/>
<reference evidence="2" key="1">
    <citation type="submission" date="2015-08" db="EMBL/GenBank/DDBJ databases">
        <authorList>
            <person name="Kim K.M."/>
        </authorList>
    </citation>
    <scope>NUCLEOTIDE SEQUENCE [LARGE SCALE GENOMIC DNA]</scope>
    <source>
        <strain evidence="2">KCTC 23892</strain>
    </source>
</reference>
<dbReference type="EMBL" id="CP012418">
    <property type="protein sequence ID" value="AOE49559.1"/>
    <property type="molecule type" value="Genomic_DNA"/>
</dbReference>
<accession>A0A1B3B9T2</accession>
<dbReference type="RefSeq" id="WP_068990181.1">
    <property type="nucleotide sequence ID" value="NZ_CP012418.1"/>
</dbReference>
<keyword evidence="2" id="KW-1185">Reference proteome</keyword>
<evidence type="ECO:0000313" key="2">
    <source>
        <dbReference type="Proteomes" id="UP000094147"/>
    </source>
</evidence>
<gene>
    <name evidence="1" type="ORF">KS2013_837</name>
</gene>
<dbReference type="KEGG" id="ksd:KS2013_837"/>
<dbReference type="Proteomes" id="UP000094147">
    <property type="component" value="Chromosome"/>
</dbReference>
<sequence length="173" mass="19219">MKITIKVLALVITVLTPFISKAEILSRSESHFHIKFEVELPQSVSTTYDQFLNIGEWWQSSHTWFGDASKLFIETKAGGCFCEVNGDKEALHMTVAHVNPGKSLKMLGGLGPLQGMGVNGVMSWDFSQLEENKTKLTLNYSVKGFTTENVQTIAEAVNKVLATQVNELKKKLQ</sequence>